<dbReference type="Proteomes" id="UP001138751">
    <property type="component" value="Unassembled WGS sequence"/>
</dbReference>
<dbReference type="InterPro" id="IPR038673">
    <property type="entry name" value="OprB_sf"/>
</dbReference>
<dbReference type="PANTHER" id="PTHR37944">
    <property type="entry name" value="PORIN B"/>
    <property type="match status" value="1"/>
</dbReference>
<sequence>MRRRGIAALAMIALTCAQPPATRAQEQPECAEGFALTPGLCLSTEVTVDGFANLRGGVRTGVAGIGQVWSDLDVDLGTLAGLEGWTGRASLIGILGRQPTPTLTGGLAPSSNIEAVSTVRLFEFWLDRSFGPHGSLRFGQLSADMEFATIESARTLVSGTFGWPVALGSTLPGGGPGYPLATPGVRVALGDPKDETGVRLAIYSGNPGGRHGIDTNPQDHNRYGVTFSTSGGIFYLGEAVTGAARPSETAPRPWVLKLGGWYHNGGFDSQRYASDGRPLADPASNGVPRRYGNNYGGYLVGEAVLWRDESESVLAFTRAFAQPGDRNEVALQIDGGVAWNGPFGRSSDTAALAVSWARVGKAGRGYDRDLLTFGTATPVRSHETLLEVNYDFAVEPDRLYVRPLMQVLFNPAAGAADERRSATTSLPDAVLVGLRAVARF</sequence>
<protein>
    <submittedName>
        <fullName evidence="3">Carbohydrate porin</fullName>
    </submittedName>
</protein>
<dbReference type="InterPro" id="IPR052932">
    <property type="entry name" value="OprB_Porin"/>
</dbReference>
<comment type="caution">
    <text evidence="3">The sequence shown here is derived from an EMBL/GenBank/DDBJ whole genome shotgun (WGS) entry which is preliminary data.</text>
</comment>
<organism evidence="3 4">
    <name type="scientific">Neoroseomonas soli</name>
    <dbReference type="NCBI Taxonomy" id="1081025"/>
    <lineage>
        <taxon>Bacteria</taxon>
        <taxon>Pseudomonadati</taxon>
        <taxon>Pseudomonadota</taxon>
        <taxon>Alphaproteobacteria</taxon>
        <taxon>Acetobacterales</taxon>
        <taxon>Acetobacteraceae</taxon>
        <taxon>Neoroseomonas</taxon>
    </lineage>
</organism>
<dbReference type="GO" id="GO:0008643">
    <property type="term" value="P:carbohydrate transport"/>
    <property type="evidence" value="ECO:0007669"/>
    <property type="project" value="InterPro"/>
</dbReference>
<dbReference type="Gene3D" id="2.40.160.180">
    <property type="entry name" value="Carbohydrate-selective porin OprB"/>
    <property type="match status" value="1"/>
</dbReference>
<evidence type="ECO:0000313" key="4">
    <source>
        <dbReference type="Proteomes" id="UP001138751"/>
    </source>
</evidence>
<dbReference type="RefSeq" id="WP_211862620.1">
    <property type="nucleotide sequence ID" value="NZ_JAAEDM010000034.1"/>
</dbReference>
<dbReference type="EMBL" id="JAAEDM010000034">
    <property type="protein sequence ID" value="MBR0672196.1"/>
    <property type="molecule type" value="Genomic_DNA"/>
</dbReference>
<dbReference type="PANTHER" id="PTHR37944:SF1">
    <property type="entry name" value="PORIN B"/>
    <property type="match status" value="1"/>
</dbReference>
<proteinExistence type="inferred from homology"/>
<dbReference type="AlphaFoldDB" id="A0A9X9WYG7"/>
<dbReference type="GO" id="GO:0016020">
    <property type="term" value="C:membrane"/>
    <property type="evidence" value="ECO:0007669"/>
    <property type="project" value="InterPro"/>
</dbReference>
<dbReference type="Pfam" id="PF04966">
    <property type="entry name" value="OprB"/>
    <property type="match status" value="1"/>
</dbReference>
<gene>
    <name evidence="3" type="ORF">GXW76_13520</name>
</gene>
<evidence type="ECO:0000256" key="2">
    <source>
        <dbReference type="RuleBase" id="RU363072"/>
    </source>
</evidence>
<reference evidence="3" key="1">
    <citation type="submission" date="2020-01" db="EMBL/GenBank/DDBJ databases">
        <authorList>
            <person name="Rat A."/>
        </authorList>
    </citation>
    <scope>NUCLEOTIDE SEQUENCE</scope>
    <source>
        <strain evidence="3">LMG 31231</strain>
    </source>
</reference>
<feature type="chain" id="PRO_5041016320" evidence="2">
    <location>
        <begin position="25"/>
        <end position="440"/>
    </location>
</feature>
<dbReference type="GO" id="GO:0015288">
    <property type="term" value="F:porin activity"/>
    <property type="evidence" value="ECO:0007669"/>
    <property type="project" value="InterPro"/>
</dbReference>
<reference evidence="3" key="2">
    <citation type="journal article" date="2021" name="Syst. Appl. Microbiol.">
        <title>Roseomonas hellenica sp. nov., isolated from roots of wild-growing Alkanna tinctoria.</title>
        <authorList>
            <person name="Rat A."/>
            <person name="Naranjo H.D."/>
            <person name="Lebbe L."/>
            <person name="Cnockaert M."/>
            <person name="Krigas N."/>
            <person name="Grigoriadou K."/>
            <person name="Maloupa E."/>
            <person name="Willems A."/>
        </authorList>
    </citation>
    <scope>NUCLEOTIDE SEQUENCE</scope>
    <source>
        <strain evidence="3">LMG 31231</strain>
    </source>
</reference>
<evidence type="ECO:0000313" key="3">
    <source>
        <dbReference type="EMBL" id="MBR0672196.1"/>
    </source>
</evidence>
<keyword evidence="4" id="KW-1185">Reference proteome</keyword>
<feature type="signal peptide" evidence="2">
    <location>
        <begin position="1"/>
        <end position="24"/>
    </location>
</feature>
<keyword evidence="2" id="KW-0732">Signal</keyword>
<accession>A0A9X9WYG7</accession>
<evidence type="ECO:0000256" key="1">
    <source>
        <dbReference type="ARBA" id="ARBA00008769"/>
    </source>
</evidence>
<comment type="similarity">
    <text evidence="1 2">Belongs to the OprB family.</text>
</comment>
<dbReference type="InterPro" id="IPR007049">
    <property type="entry name" value="Carb-sel_porin_OprB"/>
</dbReference>
<name>A0A9X9WYG7_9PROT</name>